<organism evidence="3 4">
    <name type="scientific">Streptoalloteichus hindustanus</name>
    <dbReference type="NCBI Taxonomy" id="2017"/>
    <lineage>
        <taxon>Bacteria</taxon>
        <taxon>Bacillati</taxon>
        <taxon>Actinomycetota</taxon>
        <taxon>Actinomycetes</taxon>
        <taxon>Pseudonocardiales</taxon>
        <taxon>Pseudonocardiaceae</taxon>
        <taxon>Streptoalloteichus</taxon>
    </lineage>
</organism>
<dbReference type="RefSeq" id="WP_073479631.1">
    <property type="nucleotide sequence ID" value="NZ_FQVN01000001.1"/>
</dbReference>
<dbReference type="Proteomes" id="UP000184501">
    <property type="component" value="Unassembled WGS sequence"/>
</dbReference>
<reference evidence="3 4" key="1">
    <citation type="submission" date="2016-11" db="EMBL/GenBank/DDBJ databases">
        <authorList>
            <person name="Jaros S."/>
            <person name="Januszkiewicz K."/>
            <person name="Wedrychowicz H."/>
        </authorList>
    </citation>
    <scope>NUCLEOTIDE SEQUENCE [LARGE SCALE GENOMIC DNA]</scope>
    <source>
        <strain evidence="3 4">DSM 44523</strain>
    </source>
</reference>
<evidence type="ECO:0000256" key="1">
    <source>
        <dbReference type="SAM" id="Phobius"/>
    </source>
</evidence>
<proteinExistence type="predicted"/>
<dbReference type="OrthoDB" id="5243958at2"/>
<evidence type="ECO:0000313" key="4">
    <source>
        <dbReference type="Proteomes" id="UP000184501"/>
    </source>
</evidence>
<dbReference type="PANTHER" id="PTHR14969">
    <property type="entry name" value="SPHINGOSINE-1-PHOSPHATE PHOSPHOHYDROLASE"/>
    <property type="match status" value="1"/>
</dbReference>
<evidence type="ECO:0000313" key="3">
    <source>
        <dbReference type="EMBL" id="SHE57482.1"/>
    </source>
</evidence>
<feature type="transmembrane region" description="Helical" evidence="1">
    <location>
        <begin position="147"/>
        <end position="169"/>
    </location>
</feature>
<gene>
    <name evidence="3" type="ORF">SAMN05444320_101470</name>
</gene>
<dbReference type="Pfam" id="PF01569">
    <property type="entry name" value="PAP2"/>
    <property type="match status" value="1"/>
</dbReference>
<evidence type="ECO:0000259" key="2">
    <source>
        <dbReference type="SMART" id="SM00014"/>
    </source>
</evidence>
<sequence>MNDLVFGAINGLAGLSPLFDAVGRFAAGPLIYLLFAAGGVSLLLAMRGRTRTDNLWMVGQVGAALALGFLVNRVLRWMELSRRPFESRPVVQLVQHEPGVSFPSNHATAAVTVALVVGVFVSATWGLALGVPAALVALSRVFVGVHWPADILCGAVVGLVATLLVRWAARLLRDRFPRSGGGGVEAPRLVSAPRAEVDAETVVLVRDPDQTVVLPRVR</sequence>
<dbReference type="EMBL" id="FQVN01000001">
    <property type="protein sequence ID" value="SHE57482.1"/>
    <property type="molecule type" value="Genomic_DNA"/>
</dbReference>
<accession>A0A1M4UL39</accession>
<keyword evidence="4" id="KW-1185">Reference proteome</keyword>
<dbReference type="SUPFAM" id="SSF48317">
    <property type="entry name" value="Acid phosphatase/Vanadium-dependent haloperoxidase"/>
    <property type="match status" value="1"/>
</dbReference>
<feature type="domain" description="Phosphatidic acid phosphatase type 2/haloperoxidase" evidence="2">
    <location>
        <begin position="58"/>
        <end position="166"/>
    </location>
</feature>
<dbReference type="Gene3D" id="1.20.144.10">
    <property type="entry name" value="Phosphatidic acid phosphatase type 2/haloperoxidase"/>
    <property type="match status" value="1"/>
</dbReference>
<keyword evidence="1" id="KW-0472">Membrane</keyword>
<dbReference type="InterPro" id="IPR000326">
    <property type="entry name" value="PAP2/HPO"/>
</dbReference>
<feature type="transmembrane region" description="Helical" evidence="1">
    <location>
        <begin position="30"/>
        <end position="48"/>
    </location>
</feature>
<dbReference type="InterPro" id="IPR036938">
    <property type="entry name" value="PAP2/HPO_sf"/>
</dbReference>
<keyword evidence="1" id="KW-1133">Transmembrane helix</keyword>
<dbReference type="STRING" id="2017.SAMN05444320_101470"/>
<name>A0A1M4UL39_STRHI</name>
<dbReference type="PANTHER" id="PTHR14969:SF13">
    <property type="entry name" value="AT30094P"/>
    <property type="match status" value="1"/>
</dbReference>
<dbReference type="AlphaFoldDB" id="A0A1M4UL39"/>
<dbReference type="SMART" id="SM00014">
    <property type="entry name" value="acidPPc"/>
    <property type="match status" value="1"/>
</dbReference>
<feature type="transmembrane region" description="Helical" evidence="1">
    <location>
        <begin position="109"/>
        <end position="135"/>
    </location>
</feature>
<protein>
    <submittedName>
        <fullName evidence="3">Undecaprenyl-diphosphatase</fullName>
    </submittedName>
</protein>
<keyword evidence="1" id="KW-0812">Transmembrane</keyword>